<dbReference type="Gene3D" id="2.60.120.280">
    <property type="entry name" value="Regulatory protein AraC"/>
    <property type="match status" value="1"/>
</dbReference>
<dbReference type="Gene3D" id="1.10.10.60">
    <property type="entry name" value="Homeodomain-like"/>
    <property type="match status" value="2"/>
</dbReference>
<dbReference type="Proteomes" id="UP000535838">
    <property type="component" value="Unassembled WGS sequence"/>
</dbReference>
<evidence type="ECO:0000313" key="6">
    <source>
        <dbReference type="EMBL" id="MBB6632867.1"/>
    </source>
</evidence>
<dbReference type="Pfam" id="PF02311">
    <property type="entry name" value="AraC_binding"/>
    <property type="match status" value="1"/>
</dbReference>
<dbReference type="InterPro" id="IPR009057">
    <property type="entry name" value="Homeodomain-like_sf"/>
</dbReference>
<dbReference type="SUPFAM" id="SSF51215">
    <property type="entry name" value="Regulatory protein AraC"/>
    <property type="match status" value="1"/>
</dbReference>
<proteinExistence type="predicted"/>
<evidence type="ECO:0000256" key="2">
    <source>
        <dbReference type="ARBA" id="ARBA00023125"/>
    </source>
</evidence>
<reference evidence="6 7" key="1">
    <citation type="submission" date="2020-08" db="EMBL/GenBank/DDBJ databases">
        <title>Cohnella phylogeny.</title>
        <authorList>
            <person name="Dunlap C."/>
        </authorList>
    </citation>
    <scope>NUCLEOTIDE SEQUENCE [LARGE SCALE GENOMIC DNA]</scope>
    <source>
        <strain evidence="6 7">DSM 25241</strain>
    </source>
</reference>
<dbReference type="RefSeq" id="WP_185118092.1">
    <property type="nucleotide sequence ID" value="NZ_JACJVQ010000002.1"/>
</dbReference>
<gene>
    <name evidence="6" type="ORF">H7B67_01835</name>
</gene>
<dbReference type="SUPFAM" id="SSF46689">
    <property type="entry name" value="Homeodomain-like"/>
    <property type="match status" value="2"/>
</dbReference>
<evidence type="ECO:0000313" key="7">
    <source>
        <dbReference type="Proteomes" id="UP000535838"/>
    </source>
</evidence>
<accession>A0A841STB2</accession>
<dbReference type="Pfam" id="PF12833">
    <property type="entry name" value="HTH_18"/>
    <property type="match status" value="1"/>
</dbReference>
<keyword evidence="1" id="KW-0805">Transcription regulation</keyword>
<name>A0A841STB2_9BACL</name>
<dbReference type="PROSITE" id="PS00041">
    <property type="entry name" value="HTH_ARAC_FAMILY_1"/>
    <property type="match status" value="1"/>
</dbReference>
<comment type="caution">
    <text evidence="6">The sequence shown here is derived from an EMBL/GenBank/DDBJ whole genome shotgun (WGS) entry which is preliminary data.</text>
</comment>
<keyword evidence="7" id="KW-1185">Reference proteome</keyword>
<dbReference type="InterPro" id="IPR003313">
    <property type="entry name" value="AraC-bd"/>
</dbReference>
<protein>
    <submittedName>
        <fullName evidence="6">Helix-turn-helix transcriptional regulator</fullName>
    </submittedName>
</protein>
<dbReference type="PROSITE" id="PS01124">
    <property type="entry name" value="HTH_ARAC_FAMILY_2"/>
    <property type="match status" value="1"/>
</dbReference>
<dbReference type="InterPro" id="IPR050204">
    <property type="entry name" value="AraC_XylS_family_regulators"/>
</dbReference>
<dbReference type="PANTHER" id="PTHR46796">
    <property type="entry name" value="HTH-TYPE TRANSCRIPTIONAL ACTIVATOR RHAS-RELATED"/>
    <property type="match status" value="1"/>
</dbReference>
<dbReference type="InterPro" id="IPR018060">
    <property type="entry name" value="HTH_AraC"/>
</dbReference>
<dbReference type="InterPro" id="IPR018062">
    <property type="entry name" value="HTH_AraC-typ_CS"/>
</dbReference>
<dbReference type="InterPro" id="IPR037923">
    <property type="entry name" value="HTH-like"/>
</dbReference>
<evidence type="ECO:0000259" key="5">
    <source>
        <dbReference type="PROSITE" id="PS01124"/>
    </source>
</evidence>
<dbReference type="GO" id="GO:0043565">
    <property type="term" value="F:sequence-specific DNA binding"/>
    <property type="evidence" value="ECO:0007669"/>
    <property type="project" value="InterPro"/>
</dbReference>
<dbReference type="SMART" id="SM00342">
    <property type="entry name" value="HTH_ARAC"/>
    <property type="match status" value="1"/>
</dbReference>
<evidence type="ECO:0000256" key="1">
    <source>
        <dbReference type="ARBA" id="ARBA00023015"/>
    </source>
</evidence>
<sequence length="276" mass="31512">MDHYRKQIMLTHLDKKLPMFVEAFGWNVGESEFDRPDGYHCYHWLHTTAGSGEFRFSGKKITLSVNEGILLKPNVPHFYTPLTDPWSTWYITFGGAQIGAILDALDLAESTVISWEPSSPIASMHKKASKIAGAPYGFAGLDSSVTLYRFLTDIKKFGRADNMRSLSHYHERLLPLMRYLEEVYHDPAVGLEDMARYAGLSPQHLNHLFRTATGMSPYQFLIHLRIQKAKEELVGPGDRTIKAIAAQVGFLDASHFVSTFRRLEQKTPEQFRRLHR</sequence>
<keyword evidence="3" id="KW-0010">Activator</keyword>
<dbReference type="EMBL" id="JACJVQ010000002">
    <property type="protein sequence ID" value="MBB6632867.1"/>
    <property type="molecule type" value="Genomic_DNA"/>
</dbReference>
<dbReference type="AlphaFoldDB" id="A0A841STB2"/>
<evidence type="ECO:0000256" key="4">
    <source>
        <dbReference type="ARBA" id="ARBA00023163"/>
    </source>
</evidence>
<keyword evidence="4" id="KW-0804">Transcription</keyword>
<organism evidence="6 7">
    <name type="scientific">Cohnella thailandensis</name>
    <dbReference type="NCBI Taxonomy" id="557557"/>
    <lineage>
        <taxon>Bacteria</taxon>
        <taxon>Bacillati</taxon>
        <taxon>Bacillota</taxon>
        <taxon>Bacilli</taxon>
        <taxon>Bacillales</taxon>
        <taxon>Paenibacillaceae</taxon>
        <taxon>Cohnella</taxon>
    </lineage>
</organism>
<keyword evidence="2" id="KW-0238">DNA-binding</keyword>
<feature type="domain" description="HTH araC/xylS-type" evidence="5">
    <location>
        <begin position="174"/>
        <end position="274"/>
    </location>
</feature>
<evidence type="ECO:0000256" key="3">
    <source>
        <dbReference type="ARBA" id="ARBA00023159"/>
    </source>
</evidence>
<dbReference type="GO" id="GO:0003700">
    <property type="term" value="F:DNA-binding transcription factor activity"/>
    <property type="evidence" value="ECO:0007669"/>
    <property type="project" value="InterPro"/>
</dbReference>